<dbReference type="Pfam" id="PF13478">
    <property type="entry name" value="XdhC_C"/>
    <property type="match status" value="1"/>
</dbReference>
<dbReference type="InterPro" id="IPR003777">
    <property type="entry name" value="XdhC_CoxI"/>
</dbReference>
<feature type="domain" description="XdhC Rossmann" evidence="2">
    <location>
        <begin position="121"/>
        <end position="259"/>
    </location>
</feature>
<dbReference type="PANTHER" id="PTHR30388:SF6">
    <property type="entry name" value="XANTHINE DEHYDROGENASE SUBUNIT A-RELATED"/>
    <property type="match status" value="1"/>
</dbReference>
<dbReference type="Proteomes" id="UP000318590">
    <property type="component" value="Unassembled WGS sequence"/>
</dbReference>
<protein>
    <submittedName>
        <fullName evidence="3">Xanthine dehydrogenase accessory protein XdhC</fullName>
    </submittedName>
</protein>
<dbReference type="OrthoDB" id="61481at2"/>
<dbReference type="InterPro" id="IPR036291">
    <property type="entry name" value="NAD(P)-bd_dom_sf"/>
</dbReference>
<organism evidence="3 4">
    <name type="scientific">Palleronia caenipelagi</name>
    <dbReference type="NCBI Taxonomy" id="2489174"/>
    <lineage>
        <taxon>Bacteria</taxon>
        <taxon>Pseudomonadati</taxon>
        <taxon>Pseudomonadota</taxon>
        <taxon>Alphaproteobacteria</taxon>
        <taxon>Rhodobacterales</taxon>
        <taxon>Roseobacteraceae</taxon>
        <taxon>Palleronia</taxon>
    </lineage>
</organism>
<evidence type="ECO:0000259" key="1">
    <source>
        <dbReference type="Pfam" id="PF02625"/>
    </source>
</evidence>
<comment type="caution">
    <text evidence="3">The sequence shown here is derived from an EMBL/GenBank/DDBJ whole genome shotgun (WGS) entry which is preliminary data.</text>
</comment>
<dbReference type="Gene3D" id="3.40.50.720">
    <property type="entry name" value="NAD(P)-binding Rossmann-like Domain"/>
    <property type="match status" value="1"/>
</dbReference>
<gene>
    <name evidence="3" type="primary">xdhC</name>
    <name evidence="3" type="ORF">FEV53_03610</name>
</gene>
<proteinExistence type="predicted"/>
<sequence length="271" mass="28708">MAGSTASLSAFFATHPAVIHIKITRVSGSTPRDEDAEMLVARDAALGTIGGGQLEYLAISAARKMLETTETRRDLELPLGPEIGQCCGGRVWLTLHAMDASARADALARAVASDAAQPHVCVLGAGHIGRALADLFQHMPVRCLLIDSRADQLERCAASVETRLTALPEAEIRAAPPGSAFVVLTHDHALDFLLTAAVLERGDAAYVGMIGSRSKRAQFANWHRDQGGDAELSALHCPIGDTVMDKRPQVIAASVLAEVMTAFVARQRIGS</sequence>
<evidence type="ECO:0000259" key="2">
    <source>
        <dbReference type="Pfam" id="PF13478"/>
    </source>
</evidence>
<dbReference type="NCBIfam" id="TIGR02964">
    <property type="entry name" value="xanthine_xdhC"/>
    <property type="match status" value="1"/>
</dbReference>
<dbReference type="EMBL" id="VFSV01000004">
    <property type="protein sequence ID" value="TRD22873.1"/>
    <property type="molecule type" value="Genomic_DNA"/>
</dbReference>
<dbReference type="InterPro" id="IPR027051">
    <property type="entry name" value="XdhC_Rossmann_dom"/>
</dbReference>
<keyword evidence="4" id="KW-1185">Reference proteome</keyword>
<dbReference type="Pfam" id="PF02625">
    <property type="entry name" value="XdhC_CoxI"/>
    <property type="match status" value="1"/>
</dbReference>
<name>A0A547Q935_9RHOB</name>
<dbReference type="RefSeq" id="WP_142833453.1">
    <property type="nucleotide sequence ID" value="NZ_VFSV01000004.1"/>
</dbReference>
<dbReference type="InterPro" id="IPR052698">
    <property type="entry name" value="MoCofactor_Util/Proc"/>
</dbReference>
<dbReference type="SUPFAM" id="SSF51735">
    <property type="entry name" value="NAD(P)-binding Rossmann-fold domains"/>
    <property type="match status" value="1"/>
</dbReference>
<dbReference type="InterPro" id="IPR014308">
    <property type="entry name" value="Xanthine_DH_XdhC"/>
</dbReference>
<feature type="domain" description="XdhC- CoxI" evidence="1">
    <location>
        <begin position="17"/>
        <end position="72"/>
    </location>
</feature>
<reference evidence="3 4" key="1">
    <citation type="submission" date="2019-06" db="EMBL/GenBank/DDBJ databases">
        <title>Paenimaribius caenipelagi gen. nov., sp. nov., isolated from a tidal flat.</title>
        <authorList>
            <person name="Yoon J.-H."/>
        </authorList>
    </citation>
    <scope>NUCLEOTIDE SEQUENCE [LARGE SCALE GENOMIC DNA]</scope>
    <source>
        <strain evidence="3 4">JBTF-M29</strain>
    </source>
</reference>
<accession>A0A547Q935</accession>
<dbReference type="PANTHER" id="PTHR30388">
    <property type="entry name" value="ALDEHYDE OXIDOREDUCTASE MOLYBDENUM COFACTOR ASSEMBLY PROTEIN"/>
    <property type="match status" value="1"/>
</dbReference>
<dbReference type="AlphaFoldDB" id="A0A547Q935"/>
<evidence type="ECO:0000313" key="4">
    <source>
        <dbReference type="Proteomes" id="UP000318590"/>
    </source>
</evidence>
<evidence type="ECO:0000313" key="3">
    <source>
        <dbReference type="EMBL" id="TRD22873.1"/>
    </source>
</evidence>